<evidence type="ECO:0000256" key="2">
    <source>
        <dbReference type="ARBA" id="ARBA00022723"/>
    </source>
</evidence>
<dbReference type="InterPro" id="IPR052115">
    <property type="entry name" value="NEXT_complex_subunit_ZCCHC8"/>
</dbReference>
<evidence type="ECO:0000256" key="5">
    <source>
        <dbReference type="ARBA" id="ARBA00023242"/>
    </source>
</evidence>
<dbReference type="InterPro" id="IPR006568">
    <property type="entry name" value="PSP_pro-rich"/>
</dbReference>
<dbReference type="EMBL" id="LWCA01000065">
    <property type="protein sequence ID" value="OAF71275.1"/>
    <property type="molecule type" value="Genomic_DNA"/>
</dbReference>
<comment type="subcellular location">
    <subcellularLocation>
        <location evidence="1">Nucleus</location>
    </subcellularLocation>
</comment>
<dbReference type="PANTHER" id="PTHR13316">
    <property type="entry name" value="ZINC FINGER, CCHC DOMAIN CONTAINING 8"/>
    <property type="match status" value="1"/>
</dbReference>
<organism evidence="7 8">
    <name type="scientific">Intoshia linei</name>
    <dbReference type="NCBI Taxonomy" id="1819745"/>
    <lineage>
        <taxon>Eukaryota</taxon>
        <taxon>Metazoa</taxon>
        <taxon>Spiralia</taxon>
        <taxon>Lophotrochozoa</taxon>
        <taxon>Mesozoa</taxon>
        <taxon>Orthonectida</taxon>
        <taxon>Rhopaluridae</taxon>
        <taxon>Intoshia</taxon>
    </lineage>
</organism>
<evidence type="ECO:0000256" key="1">
    <source>
        <dbReference type="ARBA" id="ARBA00004123"/>
    </source>
</evidence>
<name>A0A177BAN7_9BILA</name>
<sequence>MDVNAMFDIFDNPDLPVEIPVNVENNTNFDIKSTTQDEIETFKDIEIKNQDKMETSQIIRNEPQSIFELESKIFTDKVKCFYFDTIKQKKFTNTGVTIIYDNSYISRIIKKEVDRIFTSFKELETPKNDYDLKNTDHMIQYFKTFCIDKSTINEKETVLYKCTFTTPLSNNMPDVIEPLTSRFTVSCFNCDGPHHLAKCPQPLNKRRIKMNRQKDQESKDVIIHKNTRIQNNKFAPGVLSDNLRNALGLKKNEIPPYVFIMRNVGYPPGYLLDGKRKEVGSLLIYGNEDTDSKETKISKYGDQRISNEIRLEDLPPEHVIHYPGFNSAKSDVGGRSGIIAEKCSISEFDTSFKSTETRSTSNPTNSLDDKKYSIGESISFTDATVIPECEDKSEFSNVPTILEMREGIAEFEYSEEAVSVGSFKKLKDMIRNIRKKVTK</sequence>
<evidence type="ECO:0000313" key="7">
    <source>
        <dbReference type="EMBL" id="OAF71275.1"/>
    </source>
</evidence>
<dbReference type="GO" id="GO:0071013">
    <property type="term" value="C:catalytic step 2 spliceosome"/>
    <property type="evidence" value="ECO:0007669"/>
    <property type="project" value="TreeGrafter"/>
</dbReference>
<keyword evidence="5" id="KW-0539">Nucleus</keyword>
<protein>
    <recommendedName>
        <fullName evidence="6">PSP proline-rich domain-containing protein</fullName>
    </recommendedName>
</protein>
<gene>
    <name evidence="7" type="ORF">A3Q56_00948</name>
</gene>
<feature type="domain" description="PSP proline-rich" evidence="6">
    <location>
        <begin position="231"/>
        <end position="283"/>
    </location>
</feature>
<dbReference type="Proteomes" id="UP000078046">
    <property type="component" value="Unassembled WGS sequence"/>
</dbReference>
<dbReference type="OrthoDB" id="8026949at2759"/>
<keyword evidence="8" id="KW-1185">Reference proteome</keyword>
<dbReference type="Pfam" id="PF04046">
    <property type="entry name" value="PSP"/>
    <property type="match status" value="1"/>
</dbReference>
<comment type="caution">
    <text evidence="7">The sequence shown here is derived from an EMBL/GenBank/DDBJ whole genome shotgun (WGS) entry which is preliminary data.</text>
</comment>
<keyword evidence="2" id="KW-0479">Metal-binding</keyword>
<evidence type="ECO:0000313" key="8">
    <source>
        <dbReference type="Proteomes" id="UP000078046"/>
    </source>
</evidence>
<reference evidence="7 8" key="1">
    <citation type="submission" date="2016-04" db="EMBL/GenBank/DDBJ databases">
        <title>The genome of Intoshia linei affirms orthonectids as highly simplified spiralians.</title>
        <authorList>
            <person name="Mikhailov K.V."/>
            <person name="Slusarev G.S."/>
            <person name="Nikitin M.A."/>
            <person name="Logacheva M.D."/>
            <person name="Penin A."/>
            <person name="Aleoshin V."/>
            <person name="Panchin Y.V."/>
        </authorList>
    </citation>
    <scope>NUCLEOTIDE SEQUENCE [LARGE SCALE GENOMIC DNA]</scope>
    <source>
        <strain evidence="7">Intl2013</strain>
        <tissue evidence="7">Whole animal</tissue>
    </source>
</reference>
<proteinExistence type="predicted"/>
<evidence type="ECO:0000259" key="6">
    <source>
        <dbReference type="SMART" id="SM00581"/>
    </source>
</evidence>
<dbReference type="PANTHER" id="PTHR13316:SF0">
    <property type="entry name" value="ZINC FINGER CCHC DOMAIN-CONTAINING PROTEIN 8"/>
    <property type="match status" value="1"/>
</dbReference>
<evidence type="ECO:0000256" key="3">
    <source>
        <dbReference type="ARBA" id="ARBA00022771"/>
    </source>
</evidence>
<dbReference type="GO" id="GO:0003723">
    <property type="term" value="F:RNA binding"/>
    <property type="evidence" value="ECO:0007669"/>
    <property type="project" value="TreeGrafter"/>
</dbReference>
<keyword evidence="3" id="KW-0863">Zinc-finger</keyword>
<dbReference type="AlphaFoldDB" id="A0A177BAN7"/>
<keyword evidence="4" id="KW-0862">Zinc</keyword>
<accession>A0A177BAN7</accession>
<dbReference type="SMART" id="SM00581">
    <property type="entry name" value="PSP"/>
    <property type="match status" value="1"/>
</dbReference>
<dbReference type="GO" id="GO:0008270">
    <property type="term" value="F:zinc ion binding"/>
    <property type="evidence" value="ECO:0007669"/>
    <property type="project" value="UniProtKB-KW"/>
</dbReference>
<evidence type="ECO:0000256" key="4">
    <source>
        <dbReference type="ARBA" id="ARBA00022833"/>
    </source>
</evidence>